<feature type="non-terminal residue" evidence="3">
    <location>
        <position position="221"/>
    </location>
</feature>
<evidence type="ECO:0000259" key="2">
    <source>
        <dbReference type="Pfam" id="PF19445"/>
    </source>
</evidence>
<gene>
    <name evidence="3" type="ORF">J0S82_012010</name>
</gene>
<dbReference type="OrthoDB" id="10265695at2759"/>
<proteinExistence type="predicted"/>
<sequence>GGHAQVGAPVLDTGINGRRHEDARTASTDRQNRQDEQQQQQQREIAKRSSREEPSRTLPPVPPPSCRYTDCIIPQAHLDSQSCYQQATEEPCAHLETHTNDPKLFLTEDRLLNSWVFVKRRIFFCGIEKDKSADCNSNFTFDQHPNCGSVRRCDNIAQSLGEILLPEEDLTKLFDPPQPPDTMVSLSIAGQINTYCQDIMDFAAPKLREALHALGSSRIQL</sequence>
<dbReference type="GO" id="GO:0003743">
    <property type="term" value="F:translation initiation factor activity"/>
    <property type="evidence" value="ECO:0007669"/>
    <property type="project" value="UniProtKB-KW"/>
</dbReference>
<dbReference type="EMBL" id="JAGFMF010011942">
    <property type="protein sequence ID" value="KAG8509558.1"/>
    <property type="molecule type" value="Genomic_DNA"/>
</dbReference>
<reference evidence="3" key="1">
    <citation type="journal article" date="2021" name="Evol. Appl.">
        <title>The genome of the Pyrenean desman and the effects of bottlenecks and inbreeding on the genomic landscape of an endangered species.</title>
        <authorList>
            <person name="Escoda L."/>
            <person name="Castresana J."/>
        </authorList>
    </citation>
    <scope>NUCLEOTIDE SEQUENCE</scope>
    <source>
        <strain evidence="3">IBE-C5619</strain>
    </source>
</reference>
<dbReference type="Pfam" id="PF19445">
    <property type="entry name" value="eIF3h_C"/>
    <property type="match status" value="1"/>
</dbReference>
<feature type="region of interest" description="Disordered" evidence="1">
    <location>
        <begin position="1"/>
        <end position="64"/>
    </location>
</feature>
<comment type="caution">
    <text evidence="3">The sequence shown here is derived from an EMBL/GenBank/DDBJ whole genome shotgun (WGS) entry which is preliminary data.</text>
</comment>
<dbReference type="Proteomes" id="UP000700334">
    <property type="component" value="Unassembled WGS sequence"/>
</dbReference>
<keyword evidence="3" id="KW-0396">Initiation factor</keyword>
<name>A0A8J6DKI6_GALPY</name>
<keyword evidence="4" id="KW-1185">Reference proteome</keyword>
<dbReference type="AlphaFoldDB" id="A0A8J6DKI6"/>
<organism evidence="3 4">
    <name type="scientific">Galemys pyrenaicus</name>
    <name type="common">Iberian desman</name>
    <name type="synonym">Pyrenean desman</name>
    <dbReference type="NCBI Taxonomy" id="202257"/>
    <lineage>
        <taxon>Eukaryota</taxon>
        <taxon>Metazoa</taxon>
        <taxon>Chordata</taxon>
        <taxon>Craniata</taxon>
        <taxon>Vertebrata</taxon>
        <taxon>Euteleostomi</taxon>
        <taxon>Mammalia</taxon>
        <taxon>Eutheria</taxon>
        <taxon>Laurasiatheria</taxon>
        <taxon>Eulipotyphla</taxon>
        <taxon>Talpidae</taxon>
        <taxon>Galemys</taxon>
    </lineage>
</organism>
<evidence type="ECO:0000313" key="3">
    <source>
        <dbReference type="EMBL" id="KAG8509558.1"/>
    </source>
</evidence>
<feature type="domain" description="eIF3h C-terminal" evidence="2">
    <location>
        <begin position="152"/>
        <end position="211"/>
    </location>
</feature>
<accession>A0A8J6DKI6</accession>
<evidence type="ECO:0000313" key="4">
    <source>
        <dbReference type="Proteomes" id="UP000700334"/>
    </source>
</evidence>
<evidence type="ECO:0000256" key="1">
    <source>
        <dbReference type="SAM" id="MobiDB-lite"/>
    </source>
</evidence>
<protein>
    <submittedName>
        <fullName evidence="3">Eukaryotic translation initiation factor 3 subunit H</fullName>
    </submittedName>
</protein>
<dbReference type="InterPro" id="IPR045810">
    <property type="entry name" value="eIF3h_C"/>
</dbReference>
<feature type="compositionally biased region" description="Basic and acidic residues" evidence="1">
    <location>
        <begin position="44"/>
        <end position="55"/>
    </location>
</feature>
<keyword evidence="3" id="KW-0648">Protein biosynthesis</keyword>